<protein>
    <submittedName>
        <fullName evidence="1">Glucan endo-1,3-beta-glucosidase 8-like</fullName>
    </submittedName>
</protein>
<name>A0A8S0RSK8_OLEEU</name>
<reference evidence="1 2" key="1">
    <citation type="submission" date="2019-12" db="EMBL/GenBank/DDBJ databases">
        <authorList>
            <person name="Alioto T."/>
            <person name="Alioto T."/>
            <person name="Gomez Garrido J."/>
        </authorList>
    </citation>
    <scope>NUCLEOTIDE SEQUENCE [LARGE SCALE GENOMIC DNA]</scope>
</reference>
<dbReference type="Gene3D" id="3.20.20.80">
    <property type="entry name" value="Glycosidases"/>
    <property type="match status" value="1"/>
</dbReference>
<organism evidence="1 2">
    <name type="scientific">Olea europaea subsp. europaea</name>
    <dbReference type="NCBI Taxonomy" id="158383"/>
    <lineage>
        <taxon>Eukaryota</taxon>
        <taxon>Viridiplantae</taxon>
        <taxon>Streptophyta</taxon>
        <taxon>Embryophyta</taxon>
        <taxon>Tracheophyta</taxon>
        <taxon>Spermatophyta</taxon>
        <taxon>Magnoliopsida</taxon>
        <taxon>eudicotyledons</taxon>
        <taxon>Gunneridae</taxon>
        <taxon>Pentapetalae</taxon>
        <taxon>asterids</taxon>
        <taxon>lamiids</taxon>
        <taxon>Lamiales</taxon>
        <taxon>Oleaceae</taxon>
        <taxon>Oleeae</taxon>
        <taxon>Olea</taxon>
    </lineage>
</organism>
<evidence type="ECO:0000313" key="2">
    <source>
        <dbReference type="Proteomes" id="UP000594638"/>
    </source>
</evidence>
<accession>A0A8S0RSK8</accession>
<dbReference type="SUPFAM" id="SSF51445">
    <property type="entry name" value="(Trans)glycosidases"/>
    <property type="match status" value="1"/>
</dbReference>
<dbReference type="EMBL" id="CACTIH010003691">
    <property type="protein sequence ID" value="CAA2982313.1"/>
    <property type="molecule type" value="Genomic_DNA"/>
</dbReference>
<gene>
    <name evidence="1" type="ORF">OLEA9_A108191</name>
</gene>
<keyword evidence="2" id="KW-1185">Reference proteome</keyword>
<comment type="caution">
    <text evidence="1">The sequence shown here is derived from an EMBL/GenBank/DDBJ whole genome shotgun (WGS) entry which is preliminary data.</text>
</comment>
<sequence length="134" mass="14898">MIDPDFTCFDHNSTFYVLDDNSLNYTDAFDFLYDSFHWAMKKAGVPDLRLVVGQIGHCDQGGLLMCICTAFPMETGLASGTVASNANGKPKYKIDFSGKGCDIFPTIAKGITRVPKRWCTYNGDLSDMEMVKKE</sequence>
<proteinExistence type="predicted"/>
<dbReference type="Proteomes" id="UP000594638">
    <property type="component" value="Unassembled WGS sequence"/>
</dbReference>
<dbReference type="InterPro" id="IPR017853">
    <property type="entry name" value="GH"/>
</dbReference>
<dbReference type="Gramene" id="OE9A108191T1">
    <property type="protein sequence ID" value="OE9A108191C1"/>
    <property type="gene ID" value="OE9A108191"/>
</dbReference>
<dbReference type="AlphaFoldDB" id="A0A8S0RSK8"/>
<evidence type="ECO:0000313" key="1">
    <source>
        <dbReference type="EMBL" id="CAA2982313.1"/>
    </source>
</evidence>